<sequence>MDFEFLKNPTVETLDKVPEQFRGFYGEGEGGFVLQDSFKGTAGAVDGLNKSLKAARRDADEAKRNRPDVSAYAQVGQLMGLEGDEAMSADALRAGVERIISESKDGKVNWDKMKQSLENGFNTKLSAKDAEIQGMGKSLQKYLVNSAAVSAIAAHKGVPDLLLPHITSRTKVIRDGEDYVVRVVDESGDPRGNASGGFMTVEDLVKELKGHSTFGRAFESESPNGGGKPPGSGTKTPVQRQGEKSATDKIKAGLAARQQR</sequence>
<feature type="compositionally biased region" description="Basic and acidic residues" evidence="1">
    <location>
        <begin position="241"/>
        <end position="251"/>
    </location>
</feature>
<protein>
    <submittedName>
        <fullName evidence="2">Structural protein</fullName>
    </submittedName>
</protein>
<name>A0A9E7N154_9CAUD</name>
<reference evidence="2" key="1">
    <citation type="submission" date="2022-03" db="EMBL/GenBank/DDBJ databases">
        <authorList>
            <person name="Xu M."/>
        </authorList>
    </citation>
    <scope>NUCLEOTIDE SEQUENCE</scope>
</reference>
<dbReference type="Proteomes" id="UP001056518">
    <property type="component" value="Segment"/>
</dbReference>
<dbReference type="RefSeq" id="YP_010738414.1">
    <property type="nucleotide sequence ID" value="NC_073027.1"/>
</dbReference>
<evidence type="ECO:0000313" key="2">
    <source>
        <dbReference type="EMBL" id="UTC27959.1"/>
    </source>
</evidence>
<feature type="region of interest" description="Disordered" evidence="1">
    <location>
        <begin position="212"/>
        <end position="260"/>
    </location>
</feature>
<keyword evidence="3" id="KW-1185">Reference proteome</keyword>
<proteinExistence type="predicted"/>
<evidence type="ECO:0000256" key="1">
    <source>
        <dbReference type="SAM" id="MobiDB-lite"/>
    </source>
</evidence>
<evidence type="ECO:0000313" key="3">
    <source>
        <dbReference type="Proteomes" id="UP001056518"/>
    </source>
</evidence>
<dbReference type="GeneID" id="79585785"/>
<dbReference type="KEGG" id="vg:79585785"/>
<organism evidence="2 3">
    <name type="scientific">Stenotrophomonas phage A1432</name>
    <dbReference type="NCBI Taxonomy" id="2930315"/>
    <lineage>
        <taxon>Viruses</taxon>
        <taxon>Duplodnaviria</taxon>
        <taxon>Heunggongvirae</taxon>
        <taxon>Uroviricota</taxon>
        <taxon>Caudoviricetes</taxon>
        <taxon>Mesyanzhinovviridae</taxon>
        <taxon>Bradleyvirinae</taxon>
        <taxon>Ghuizhouvirus</taxon>
        <taxon>Ghuizhouvirus A1432</taxon>
    </lineage>
</organism>
<dbReference type="EMBL" id="ON005621">
    <property type="protein sequence ID" value="UTC27959.1"/>
    <property type="molecule type" value="Genomic_DNA"/>
</dbReference>
<accession>A0A9E7N154</accession>